<protein>
    <submittedName>
        <fullName evidence="1">Uncharacterized protein</fullName>
    </submittedName>
</protein>
<evidence type="ECO:0000313" key="2">
    <source>
        <dbReference type="Proteomes" id="UP000823847"/>
    </source>
</evidence>
<accession>A0A9D1XR25</accession>
<dbReference type="AlphaFoldDB" id="A0A9D1XR25"/>
<evidence type="ECO:0000313" key="1">
    <source>
        <dbReference type="EMBL" id="HIX85875.1"/>
    </source>
</evidence>
<dbReference type="EMBL" id="DXEN01000031">
    <property type="protein sequence ID" value="HIX85875.1"/>
    <property type="molecule type" value="Genomic_DNA"/>
</dbReference>
<organism evidence="1 2">
    <name type="scientific">Candidatus Parabacteroides intestinigallinarum</name>
    <dbReference type="NCBI Taxonomy" id="2838722"/>
    <lineage>
        <taxon>Bacteria</taxon>
        <taxon>Pseudomonadati</taxon>
        <taxon>Bacteroidota</taxon>
        <taxon>Bacteroidia</taxon>
        <taxon>Bacteroidales</taxon>
        <taxon>Tannerellaceae</taxon>
        <taxon>Parabacteroides</taxon>
    </lineage>
</organism>
<feature type="non-terminal residue" evidence="1">
    <location>
        <position position="76"/>
    </location>
</feature>
<proteinExistence type="predicted"/>
<reference evidence="1" key="2">
    <citation type="submission" date="2021-04" db="EMBL/GenBank/DDBJ databases">
        <authorList>
            <person name="Gilroy R."/>
        </authorList>
    </citation>
    <scope>NUCLEOTIDE SEQUENCE</scope>
    <source>
        <strain evidence="1">ChiHecec2B26-12326</strain>
    </source>
</reference>
<sequence>MSQEKFLKYLDNGTDLLIYPNIPDDVINELRKNFQLHIDEVILYVRDTSFWDERNQGTVVTDWGITCIPDNDSPEE</sequence>
<name>A0A9D1XR25_9BACT</name>
<gene>
    <name evidence="1" type="ORF">H9848_04620</name>
</gene>
<dbReference type="Proteomes" id="UP000823847">
    <property type="component" value="Unassembled WGS sequence"/>
</dbReference>
<reference evidence="1" key="1">
    <citation type="journal article" date="2021" name="PeerJ">
        <title>Extensive microbial diversity within the chicken gut microbiome revealed by metagenomics and culture.</title>
        <authorList>
            <person name="Gilroy R."/>
            <person name="Ravi A."/>
            <person name="Getino M."/>
            <person name="Pursley I."/>
            <person name="Horton D.L."/>
            <person name="Alikhan N.F."/>
            <person name="Baker D."/>
            <person name="Gharbi K."/>
            <person name="Hall N."/>
            <person name="Watson M."/>
            <person name="Adriaenssens E.M."/>
            <person name="Foster-Nyarko E."/>
            <person name="Jarju S."/>
            <person name="Secka A."/>
            <person name="Antonio M."/>
            <person name="Oren A."/>
            <person name="Chaudhuri R.R."/>
            <person name="La Ragione R."/>
            <person name="Hildebrand F."/>
            <person name="Pallen M.J."/>
        </authorList>
    </citation>
    <scope>NUCLEOTIDE SEQUENCE</scope>
    <source>
        <strain evidence="1">ChiHecec2B26-12326</strain>
    </source>
</reference>
<comment type="caution">
    <text evidence="1">The sequence shown here is derived from an EMBL/GenBank/DDBJ whole genome shotgun (WGS) entry which is preliminary data.</text>
</comment>